<proteinExistence type="predicted"/>
<evidence type="ECO:0000313" key="2">
    <source>
        <dbReference type="Proteomes" id="UP001465668"/>
    </source>
</evidence>
<keyword evidence="2" id="KW-1185">Reference proteome</keyword>
<gene>
    <name evidence="1" type="ORF">SCAR479_04525</name>
</gene>
<evidence type="ECO:0000313" key="1">
    <source>
        <dbReference type="EMBL" id="KAK9778503.1"/>
    </source>
</evidence>
<accession>A0ABR2XXG3</accession>
<reference evidence="1 2" key="1">
    <citation type="submission" date="2024-02" db="EMBL/GenBank/DDBJ databases">
        <title>First draft genome assembly of two strains of Seiridium cardinale.</title>
        <authorList>
            <person name="Emiliani G."/>
            <person name="Scali E."/>
        </authorList>
    </citation>
    <scope>NUCLEOTIDE SEQUENCE [LARGE SCALE GENOMIC DNA]</scope>
    <source>
        <strain evidence="1 2">BM-138-000479</strain>
    </source>
</reference>
<name>A0ABR2XXG3_9PEZI</name>
<organism evidence="1 2">
    <name type="scientific">Seiridium cardinale</name>
    <dbReference type="NCBI Taxonomy" id="138064"/>
    <lineage>
        <taxon>Eukaryota</taxon>
        <taxon>Fungi</taxon>
        <taxon>Dikarya</taxon>
        <taxon>Ascomycota</taxon>
        <taxon>Pezizomycotina</taxon>
        <taxon>Sordariomycetes</taxon>
        <taxon>Xylariomycetidae</taxon>
        <taxon>Amphisphaeriales</taxon>
        <taxon>Sporocadaceae</taxon>
        <taxon>Seiridium</taxon>
    </lineage>
</organism>
<protein>
    <submittedName>
        <fullName evidence="1">Uncharacterized protein</fullName>
    </submittedName>
</protein>
<comment type="caution">
    <text evidence="1">The sequence shown here is derived from an EMBL/GenBank/DDBJ whole genome shotgun (WGS) entry which is preliminary data.</text>
</comment>
<sequence>MVLPPPPIQNDDDSRPCLNQWHSSFWGISFLKRFKKMAQLLRLDVVNLCCLIACLYCGVNACGTQPNDAWTVQLPSTTTPISTSFGASINGESSDGEYSIAITDNAGNVTQSNETTRVIVRNQIPFGGQLVLYSLIGTTGDSILEGWAYCTGSHLTSLWLETTEGTIGFTNSTVSGSCSITNDTTSVNLVTDAECLEIIPPSEYPTIDGSDQIYLQSGSVGNVTLGSEEFNLLPFAVVDCSDCAATTAKGWYEIHSVMTGKTSSDVCLGIFYLFLTCGSVEVEYVQCFMGSATNQTFNASYDLSNVLKNTTEVAKKTCEAIPSSSSSIDSSIDTSDASDLTKSSIFLTIALAVGFMVMLS</sequence>
<dbReference type="Proteomes" id="UP001465668">
    <property type="component" value="Unassembled WGS sequence"/>
</dbReference>
<dbReference type="EMBL" id="JARVKM010000015">
    <property type="protein sequence ID" value="KAK9778503.1"/>
    <property type="molecule type" value="Genomic_DNA"/>
</dbReference>